<comment type="caution">
    <text evidence="9">The sequence shown here is derived from an EMBL/GenBank/DDBJ whole genome shotgun (WGS) entry which is preliminary data.</text>
</comment>
<dbReference type="CDD" id="cd02573">
    <property type="entry name" value="PseudoU_synth_EcTruB"/>
    <property type="match status" value="1"/>
</dbReference>
<feature type="domain" description="tRNA pseudouridylate synthase B C-terminal" evidence="8">
    <location>
        <begin position="176"/>
        <end position="219"/>
    </location>
</feature>
<dbReference type="AlphaFoldDB" id="A0A6N7IQX9"/>
<dbReference type="InterPro" id="IPR002501">
    <property type="entry name" value="PsdUridine_synth_N"/>
</dbReference>
<dbReference type="EMBL" id="WHYR01000022">
    <property type="protein sequence ID" value="MQL52454.1"/>
    <property type="molecule type" value="Genomic_DNA"/>
</dbReference>
<reference evidence="9 10" key="1">
    <citation type="submission" date="2019-10" db="EMBL/GenBank/DDBJ databases">
        <title>Comparative genomics of sulfur disproportionating microorganisms.</title>
        <authorList>
            <person name="Ward L.M."/>
            <person name="Bertran E."/>
            <person name="Johnston D."/>
        </authorList>
    </citation>
    <scope>NUCLEOTIDE SEQUENCE [LARGE SCALE GENOMIC DNA]</scope>
    <source>
        <strain evidence="9 10">DSM 14055</strain>
    </source>
</reference>
<dbReference type="CDD" id="cd07953">
    <property type="entry name" value="PUA"/>
    <property type="match status" value="1"/>
</dbReference>
<dbReference type="Proteomes" id="UP000441717">
    <property type="component" value="Unassembled WGS sequence"/>
</dbReference>
<dbReference type="NCBIfam" id="TIGR00431">
    <property type="entry name" value="TruB"/>
    <property type="match status" value="1"/>
</dbReference>
<dbReference type="RefSeq" id="WP_152946573.1">
    <property type="nucleotide sequence ID" value="NZ_WHYR01000022.1"/>
</dbReference>
<dbReference type="InterPro" id="IPR015947">
    <property type="entry name" value="PUA-like_sf"/>
</dbReference>
<feature type="active site" description="Nucleophile" evidence="5">
    <location>
        <position position="38"/>
    </location>
</feature>
<dbReference type="Pfam" id="PF16198">
    <property type="entry name" value="TruB_C_2"/>
    <property type="match status" value="1"/>
</dbReference>
<dbReference type="SUPFAM" id="SSF55120">
    <property type="entry name" value="Pseudouridine synthase"/>
    <property type="match status" value="1"/>
</dbReference>
<dbReference type="Pfam" id="PF01472">
    <property type="entry name" value="PUA"/>
    <property type="match status" value="1"/>
</dbReference>
<dbReference type="GO" id="GO:1990481">
    <property type="term" value="P:mRNA pseudouridine synthesis"/>
    <property type="evidence" value="ECO:0007669"/>
    <property type="project" value="TreeGrafter"/>
</dbReference>
<organism evidence="9 10">
    <name type="scientific">Desulfofundulus thermobenzoicus</name>
    <dbReference type="NCBI Taxonomy" id="29376"/>
    <lineage>
        <taxon>Bacteria</taxon>
        <taxon>Bacillati</taxon>
        <taxon>Bacillota</taxon>
        <taxon>Clostridia</taxon>
        <taxon>Eubacteriales</taxon>
        <taxon>Peptococcaceae</taxon>
        <taxon>Desulfofundulus</taxon>
    </lineage>
</organism>
<dbReference type="OrthoDB" id="9802309at2"/>
<comment type="similarity">
    <text evidence="2 5">Belongs to the pseudouridine synthase TruB family. Type 1 subfamily.</text>
</comment>
<accession>A0A6N7IQX9</accession>
<evidence type="ECO:0000259" key="6">
    <source>
        <dbReference type="Pfam" id="PF01472"/>
    </source>
</evidence>
<dbReference type="Pfam" id="PF01509">
    <property type="entry name" value="TruB_N"/>
    <property type="match status" value="1"/>
</dbReference>
<evidence type="ECO:0000259" key="8">
    <source>
        <dbReference type="Pfam" id="PF16198"/>
    </source>
</evidence>
<evidence type="ECO:0000259" key="7">
    <source>
        <dbReference type="Pfam" id="PF01509"/>
    </source>
</evidence>
<evidence type="ECO:0000256" key="2">
    <source>
        <dbReference type="ARBA" id="ARBA00005642"/>
    </source>
</evidence>
<dbReference type="PANTHER" id="PTHR13767:SF2">
    <property type="entry name" value="PSEUDOURIDYLATE SYNTHASE TRUB1"/>
    <property type="match status" value="1"/>
</dbReference>
<dbReference type="GO" id="GO:0003723">
    <property type="term" value="F:RNA binding"/>
    <property type="evidence" value="ECO:0007669"/>
    <property type="project" value="InterPro"/>
</dbReference>
<evidence type="ECO:0000256" key="3">
    <source>
        <dbReference type="ARBA" id="ARBA00022694"/>
    </source>
</evidence>
<dbReference type="InterPro" id="IPR002478">
    <property type="entry name" value="PUA"/>
</dbReference>
<evidence type="ECO:0000256" key="1">
    <source>
        <dbReference type="ARBA" id="ARBA00000385"/>
    </source>
</evidence>
<evidence type="ECO:0000313" key="9">
    <source>
        <dbReference type="EMBL" id="MQL52454.1"/>
    </source>
</evidence>
<dbReference type="Gene3D" id="2.30.130.10">
    <property type="entry name" value="PUA domain"/>
    <property type="match status" value="1"/>
</dbReference>
<evidence type="ECO:0000256" key="4">
    <source>
        <dbReference type="ARBA" id="ARBA00023235"/>
    </source>
</evidence>
<name>A0A6N7IQX9_9FIRM</name>
<sequence length="307" mass="33102">MDGILNVLKPPGMTSHDMVAFIRRLVPGKKAGHTGTLDPGAAGVLPVCLGRATRIIQFLPGEKAYRAETTFGRATDTGDAFGRVVYRGDATGLTRRAIEEVLQTFCGQIRQVPPMTSAVHYAGKKLYQLARQGLEVERQPRLVTIHSLRLVRLTGEGSGQPKALVDVVCSAGTYIRTLIHDLGERLGCGAYMSFLLRIRAGPFSIHRAVTLEEVADMVREGNLAQNLVGLKEALGHMPAVQVQQRAVAAVRAGRPLYWPGVGGVEGCLQTGGLVRLTDGTELLAVARAELDPERAGRLKFLPVRVLV</sequence>
<keyword evidence="10" id="KW-1185">Reference proteome</keyword>
<dbReference type="InterPro" id="IPR036974">
    <property type="entry name" value="PUA_sf"/>
</dbReference>
<dbReference type="HAMAP" id="MF_01080">
    <property type="entry name" value="TruB_bact"/>
    <property type="match status" value="1"/>
</dbReference>
<feature type="domain" description="Pseudouridine synthase II N-terminal" evidence="7">
    <location>
        <begin position="23"/>
        <end position="175"/>
    </location>
</feature>
<dbReference type="GO" id="GO:0160148">
    <property type="term" value="F:tRNA pseudouridine(55) synthase activity"/>
    <property type="evidence" value="ECO:0007669"/>
    <property type="project" value="UniProtKB-EC"/>
</dbReference>
<gene>
    <name evidence="5 9" type="primary">truB</name>
    <name evidence="9" type="ORF">GFC01_09305</name>
</gene>
<comment type="catalytic activity">
    <reaction evidence="1 5">
        <text>uridine(55) in tRNA = pseudouridine(55) in tRNA</text>
        <dbReference type="Rhea" id="RHEA:42532"/>
        <dbReference type="Rhea" id="RHEA-COMP:10101"/>
        <dbReference type="Rhea" id="RHEA-COMP:10102"/>
        <dbReference type="ChEBI" id="CHEBI:65314"/>
        <dbReference type="ChEBI" id="CHEBI:65315"/>
        <dbReference type="EC" id="5.4.99.25"/>
    </reaction>
</comment>
<dbReference type="PANTHER" id="PTHR13767">
    <property type="entry name" value="TRNA-PSEUDOURIDINE SYNTHASE"/>
    <property type="match status" value="1"/>
</dbReference>
<keyword evidence="3 5" id="KW-0819">tRNA processing</keyword>
<dbReference type="GO" id="GO:0031119">
    <property type="term" value="P:tRNA pseudouridine synthesis"/>
    <property type="evidence" value="ECO:0007669"/>
    <property type="project" value="UniProtKB-UniRule"/>
</dbReference>
<evidence type="ECO:0000256" key="5">
    <source>
        <dbReference type="HAMAP-Rule" id="MF_01080"/>
    </source>
</evidence>
<evidence type="ECO:0000313" key="10">
    <source>
        <dbReference type="Proteomes" id="UP000441717"/>
    </source>
</evidence>
<protein>
    <recommendedName>
        <fullName evidence="5">tRNA pseudouridine synthase B</fullName>
        <ecNumber evidence="5">5.4.99.25</ecNumber>
    </recommendedName>
    <alternativeName>
        <fullName evidence="5">tRNA pseudouridine(55) synthase</fullName>
        <shortName evidence="5">Psi55 synthase</shortName>
    </alternativeName>
    <alternativeName>
        <fullName evidence="5">tRNA pseudouridylate synthase</fullName>
    </alternativeName>
    <alternativeName>
        <fullName evidence="5">tRNA-uridine isomerase</fullName>
    </alternativeName>
</protein>
<comment type="function">
    <text evidence="5">Responsible for synthesis of pseudouridine from uracil-55 in the psi GC loop of transfer RNAs.</text>
</comment>
<proteinExistence type="inferred from homology"/>
<keyword evidence="4 5" id="KW-0413">Isomerase</keyword>
<dbReference type="Gene3D" id="3.30.2350.10">
    <property type="entry name" value="Pseudouridine synthase"/>
    <property type="match status" value="1"/>
</dbReference>
<dbReference type="InterPro" id="IPR014780">
    <property type="entry name" value="tRNA_psdUridine_synth_TruB"/>
</dbReference>
<dbReference type="InterPro" id="IPR032819">
    <property type="entry name" value="TruB_C"/>
</dbReference>
<dbReference type="PROSITE" id="PS50890">
    <property type="entry name" value="PUA"/>
    <property type="match status" value="1"/>
</dbReference>
<dbReference type="EC" id="5.4.99.25" evidence="5"/>
<dbReference type="SUPFAM" id="SSF88697">
    <property type="entry name" value="PUA domain-like"/>
    <property type="match status" value="1"/>
</dbReference>
<dbReference type="InterPro" id="IPR020103">
    <property type="entry name" value="PsdUridine_synth_cat_dom_sf"/>
</dbReference>
<feature type="domain" description="PUA" evidence="6">
    <location>
        <begin position="239"/>
        <end position="294"/>
    </location>
</feature>